<keyword evidence="2" id="KW-0479">Metal-binding</keyword>
<reference evidence="7 8" key="1">
    <citation type="submission" date="2019-06" db="EMBL/GenBank/DDBJ databases">
        <title>New taxonomy in bacterial strain CC-CFT640, isolated from vineyard.</title>
        <authorList>
            <person name="Lin S.-Y."/>
            <person name="Tsai C.-F."/>
            <person name="Young C.-C."/>
        </authorList>
    </citation>
    <scope>NUCLEOTIDE SEQUENCE [LARGE SCALE GENOMIC DNA]</scope>
    <source>
        <strain evidence="7 8">CC-CFT640</strain>
    </source>
</reference>
<dbReference type="OrthoDB" id="9773738at2"/>
<keyword evidence="3" id="KW-0378">Hydrolase</keyword>
<gene>
    <name evidence="7" type="ORF">FHP25_05980</name>
</gene>
<evidence type="ECO:0000256" key="3">
    <source>
        <dbReference type="ARBA" id="ARBA00022801"/>
    </source>
</evidence>
<feature type="chain" id="PRO_5022689800" evidence="5">
    <location>
        <begin position="28"/>
        <end position="272"/>
    </location>
</feature>
<keyword evidence="8" id="KW-1185">Reference proteome</keyword>
<dbReference type="RefSeq" id="WP_147845999.1">
    <property type="nucleotide sequence ID" value="NZ_VDUZ01000005.1"/>
</dbReference>
<dbReference type="SUPFAM" id="SSF56281">
    <property type="entry name" value="Metallo-hydrolase/oxidoreductase"/>
    <property type="match status" value="1"/>
</dbReference>
<proteinExistence type="inferred from homology"/>
<comment type="caution">
    <text evidence="7">The sequence shown here is derived from an EMBL/GenBank/DDBJ whole genome shotgun (WGS) entry which is preliminary data.</text>
</comment>
<sequence length="272" mass="29479">MRAHRSSIGLVLAALAAAGLVASGAMAQTVDRLYVMDCGHNAASDQSRWSPGVNVGKPIELSDNCYLIRHGVDWLLWDTGYPDAVAEKPLVTPVGTATRAKTLAAQLAEAGVKPADIRFVAVSHTHGDHVGNVDMFPQSTVLIQKAEVDWAFAPDKKPPFIIERPIRKLEGDLDVFGDGSVTIIATPGHTPGHQSLLVHLAKTGWLVLSGDAAHFKDNWDNRRVASMNTSAEQTQASFKRIADLLAEKKAQLWINHDKPQSLSQKHAPAFYD</sequence>
<feature type="signal peptide" evidence="5">
    <location>
        <begin position="1"/>
        <end position="27"/>
    </location>
</feature>
<accession>A0A5C8PSP4</accession>
<dbReference type="PANTHER" id="PTHR42978">
    <property type="entry name" value="QUORUM-QUENCHING LACTONASE YTNP-RELATED-RELATED"/>
    <property type="match status" value="1"/>
</dbReference>
<dbReference type="PANTHER" id="PTHR42978:SF3">
    <property type="entry name" value="BLR3078 PROTEIN"/>
    <property type="match status" value="1"/>
</dbReference>
<comment type="similarity">
    <text evidence="1">Belongs to the metallo-beta-lactamase superfamily.</text>
</comment>
<name>A0A5C8PSP4_9HYPH</name>
<evidence type="ECO:0000313" key="7">
    <source>
        <dbReference type="EMBL" id="TXL79492.1"/>
    </source>
</evidence>
<dbReference type="Gene3D" id="3.60.15.10">
    <property type="entry name" value="Ribonuclease Z/Hydroxyacylglutathione hydrolase-like"/>
    <property type="match status" value="1"/>
</dbReference>
<dbReference type="Proteomes" id="UP000321638">
    <property type="component" value="Unassembled WGS sequence"/>
</dbReference>
<keyword evidence="4" id="KW-0862">Zinc</keyword>
<evidence type="ECO:0000256" key="2">
    <source>
        <dbReference type="ARBA" id="ARBA00022723"/>
    </source>
</evidence>
<dbReference type="GO" id="GO:0046872">
    <property type="term" value="F:metal ion binding"/>
    <property type="evidence" value="ECO:0007669"/>
    <property type="project" value="UniProtKB-KW"/>
</dbReference>
<dbReference type="SMART" id="SM00849">
    <property type="entry name" value="Lactamase_B"/>
    <property type="match status" value="1"/>
</dbReference>
<dbReference type="InterPro" id="IPR001279">
    <property type="entry name" value="Metallo-B-lactamas"/>
</dbReference>
<evidence type="ECO:0000256" key="5">
    <source>
        <dbReference type="SAM" id="SignalP"/>
    </source>
</evidence>
<evidence type="ECO:0000256" key="4">
    <source>
        <dbReference type="ARBA" id="ARBA00022833"/>
    </source>
</evidence>
<dbReference type="EMBL" id="VDUZ01000005">
    <property type="protein sequence ID" value="TXL79492.1"/>
    <property type="molecule type" value="Genomic_DNA"/>
</dbReference>
<evidence type="ECO:0000256" key="1">
    <source>
        <dbReference type="ARBA" id="ARBA00007749"/>
    </source>
</evidence>
<dbReference type="CDD" id="cd07729">
    <property type="entry name" value="AHL_lactonase_MBL-fold"/>
    <property type="match status" value="1"/>
</dbReference>
<dbReference type="Pfam" id="PF00753">
    <property type="entry name" value="Lactamase_B"/>
    <property type="match status" value="1"/>
</dbReference>
<dbReference type="GO" id="GO:0016787">
    <property type="term" value="F:hydrolase activity"/>
    <property type="evidence" value="ECO:0007669"/>
    <property type="project" value="UniProtKB-KW"/>
</dbReference>
<evidence type="ECO:0000313" key="8">
    <source>
        <dbReference type="Proteomes" id="UP000321638"/>
    </source>
</evidence>
<organism evidence="7 8">
    <name type="scientific">Vineibacter terrae</name>
    <dbReference type="NCBI Taxonomy" id="2586908"/>
    <lineage>
        <taxon>Bacteria</taxon>
        <taxon>Pseudomonadati</taxon>
        <taxon>Pseudomonadota</taxon>
        <taxon>Alphaproteobacteria</taxon>
        <taxon>Hyphomicrobiales</taxon>
        <taxon>Vineibacter</taxon>
    </lineage>
</organism>
<dbReference type="InterPro" id="IPR036866">
    <property type="entry name" value="RibonucZ/Hydroxyglut_hydro"/>
</dbReference>
<evidence type="ECO:0000259" key="6">
    <source>
        <dbReference type="SMART" id="SM00849"/>
    </source>
</evidence>
<keyword evidence="5" id="KW-0732">Signal</keyword>
<feature type="domain" description="Metallo-beta-lactamase" evidence="6">
    <location>
        <begin position="62"/>
        <end position="256"/>
    </location>
</feature>
<dbReference type="InterPro" id="IPR051013">
    <property type="entry name" value="MBL_superfamily_lactonases"/>
</dbReference>
<dbReference type="AlphaFoldDB" id="A0A5C8PSP4"/>
<protein>
    <submittedName>
        <fullName evidence="7">N-acyl homoserine lactonase family protein</fullName>
    </submittedName>
</protein>